<dbReference type="InterPro" id="IPR001679">
    <property type="entry name" value="DNA_ligase"/>
</dbReference>
<dbReference type="NCBIfam" id="NF005932">
    <property type="entry name" value="PRK07956.1"/>
    <property type="match status" value="1"/>
</dbReference>
<keyword evidence="4 14" id="KW-0436">Ligase</keyword>
<evidence type="ECO:0000259" key="13">
    <source>
        <dbReference type="PROSITE" id="PS50172"/>
    </source>
</evidence>
<keyword evidence="7" id="KW-0227">DNA damage</keyword>
<keyword evidence="9" id="KW-0460">Magnesium</keyword>
<keyword evidence="10" id="KW-0520">NAD</keyword>
<dbReference type="SUPFAM" id="SSF50249">
    <property type="entry name" value="Nucleic acid-binding proteins"/>
    <property type="match status" value="1"/>
</dbReference>
<dbReference type="FunFam" id="1.10.150.20:FF:000007">
    <property type="entry name" value="DNA ligase"/>
    <property type="match status" value="1"/>
</dbReference>
<evidence type="ECO:0000256" key="4">
    <source>
        <dbReference type="ARBA" id="ARBA00022598"/>
    </source>
</evidence>
<evidence type="ECO:0000256" key="10">
    <source>
        <dbReference type="ARBA" id="ARBA00023027"/>
    </source>
</evidence>
<dbReference type="SUPFAM" id="SSF52113">
    <property type="entry name" value="BRCT domain"/>
    <property type="match status" value="1"/>
</dbReference>
<dbReference type="InterPro" id="IPR033136">
    <property type="entry name" value="DNA_ligase_CS"/>
</dbReference>
<comment type="catalytic activity">
    <reaction evidence="12">
        <text>NAD(+) + (deoxyribonucleotide)n-3'-hydroxyl + 5'-phospho-(deoxyribonucleotide)m = (deoxyribonucleotide)n+m + AMP + beta-nicotinamide D-nucleotide.</text>
        <dbReference type="EC" id="6.5.1.2"/>
    </reaction>
</comment>
<dbReference type="InterPro" id="IPR012340">
    <property type="entry name" value="NA-bd_OB-fold"/>
</dbReference>
<dbReference type="InterPro" id="IPR004149">
    <property type="entry name" value="Znf_DNAligase_C4"/>
</dbReference>
<reference evidence="14" key="1">
    <citation type="submission" date="2015-10" db="EMBL/GenBank/DDBJ databases">
        <authorList>
            <person name="Gilbert D.G."/>
        </authorList>
    </citation>
    <scope>NUCLEOTIDE SEQUENCE</scope>
</reference>
<evidence type="ECO:0000256" key="1">
    <source>
        <dbReference type="ARBA" id="ARBA00001946"/>
    </source>
</evidence>
<dbReference type="GO" id="GO:0006260">
    <property type="term" value="P:DNA replication"/>
    <property type="evidence" value="ECO:0007669"/>
    <property type="project" value="UniProtKB-KW"/>
</dbReference>
<gene>
    <name evidence="14" type="ORF">MGWOODY_XGa497</name>
</gene>
<dbReference type="SMART" id="SM00292">
    <property type="entry name" value="BRCT"/>
    <property type="match status" value="1"/>
</dbReference>
<dbReference type="PROSITE" id="PS01055">
    <property type="entry name" value="DNA_LIGASE_N1"/>
    <property type="match status" value="1"/>
</dbReference>
<evidence type="ECO:0000256" key="2">
    <source>
        <dbReference type="ARBA" id="ARBA00004067"/>
    </source>
</evidence>
<dbReference type="InterPro" id="IPR041663">
    <property type="entry name" value="DisA/LigA_HHH"/>
</dbReference>
<keyword evidence="5" id="KW-0235">DNA replication</keyword>
<dbReference type="Pfam" id="PF03119">
    <property type="entry name" value="DNA_ligase_ZBD"/>
    <property type="match status" value="1"/>
</dbReference>
<dbReference type="PROSITE" id="PS50172">
    <property type="entry name" value="BRCT"/>
    <property type="match status" value="1"/>
</dbReference>
<dbReference type="CDD" id="cd17748">
    <property type="entry name" value="BRCT_DNA_ligase_like"/>
    <property type="match status" value="1"/>
</dbReference>
<dbReference type="SUPFAM" id="SSF47781">
    <property type="entry name" value="RuvA domain 2-like"/>
    <property type="match status" value="1"/>
</dbReference>
<evidence type="ECO:0000313" key="14">
    <source>
        <dbReference type="EMBL" id="CUS51187.1"/>
    </source>
</evidence>
<dbReference type="Pfam" id="PF12826">
    <property type="entry name" value="HHH_2"/>
    <property type="match status" value="1"/>
</dbReference>
<evidence type="ECO:0000256" key="6">
    <source>
        <dbReference type="ARBA" id="ARBA00022723"/>
    </source>
</evidence>
<comment type="cofactor">
    <cofactor evidence="1">
        <name>Mg(2+)</name>
        <dbReference type="ChEBI" id="CHEBI:18420"/>
    </cofactor>
</comment>
<dbReference type="Pfam" id="PF01653">
    <property type="entry name" value="DNA_ligase_aden"/>
    <property type="match status" value="1"/>
</dbReference>
<dbReference type="AlphaFoldDB" id="A0A160TQ69"/>
<keyword evidence="11" id="KW-0234">DNA repair</keyword>
<keyword evidence="6" id="KW-0479">Metal-binding</keyword>
<dbReference type="CDD" id="cd00114">
    <property type="entry name" value="LIGANc"/>
    <property type="match status" value="1"/>
</dbReference>
<dbReference type="FunFam" id="3.30.470.30:FF:000001">
    <property type="entry name" value="DNA ligase"/>
    <property type="match status" value="1"/>
</dbReference>
<dbReference type="InterPro" id="IPR013840">
    <property type="entry name" value="DNAligase_N"/>
</dbReference>
<dbReference type="InterPro" id="IPR036420">
    <property type="entry name" value="BRCT_dom_sf"/>
</dbReference>
<dbReference type="PIRSF" id="PIRSF001604">
    <property type="entry name" value="LigA"/>
    <property type="match status" value="1"/>
</dbReference>
<dbReference type="NCBIfam" id="TIGR00575">
    <property type="entry name" value="dnlj"/>
    <property type="match status" value="1"/>
</dbReference>
<dbReference type="GO" id="GO:0003677">
    <property type="term" value="F:DNA binding"/>
    <property type="evidence" value="ECO:0007669"/>
    <property type="project" value="InterPro"/>
</dbReference>
<dbReference type="Pfam" id="PF14520">
    <property type="entry name" value="HHH_5"/>
    <property type="match status" value="1"/>
</dbReference>
<dbReference type="EC" id="6.5.1.2" evidence="3"/>
<dbReference type="GO" id="GO:0006281">
    <property type="term" value="P:DNA repair"/>
    <property type="evidence" value="ECO:0007669"/>
    <property type="project" value="UniProtKB-KW"/>
</dbReference>
<dbReference type="InterPro" id="IPR013839">
    <property type="entry name" value="DNAligase_adenylation"/>
</dbReference>
<dbReference type="EMBL" id="CZRL01000056">
    <property type="protein sequence ID" value="CUS51187.1"/>
    <property type="molecule type" value="Genomic_DNA"/>
</dbReference>
<dbReference type="FunFam" id="2.40.50.140:FF:000012">
    <property type="entry name" value="DNA ligase"/>
    <property type="match status" value="1"/>
</dbReference>
<dbReference type="Pfam" id="PF00533">
    <property type="entry name" value="BRCT"/>
    <property type="match status" value="1"/>
</dbReference>
<sequence length="670" mass="73796">MKKGSRAEIDRLYGQIRYHDYCYYVLDAPEIPDAEYDRLYRELIALEVRNPDLVAGDSPTKRVGSAPVQNLDEVQHAIPMLSLSNAFAQDEVIEFDRRCREALGLDVVDYVAEPKLDGLAISLHYDDGQLVRAATRGDGNRGEDVTHNARTIRSIPLHLVGGDYPDQLEVRGEVYMPHAGFARLNDVQRRSGSKLYVNPRNAAAGSLRQLDPRITASRPLAFYGYGVGLVNGGTSPESQSQALDALRHWGIPVNPRVSTVSGAEGCMEYHENILVIREKLAYDIDGVVYKVDSFSAQDQLGFIARAPRWALAHKFPAQEELTVIQGIEVQVGRTGAVTPVARLQPVFVGGVTVSNATLHNASEIRRLDVRIGDTVIVRRAGDVIPEVVKVVLDRRIEGTRSFRFPKRCPICGSDIVGDVDQVVLRCSGGLFCSAQLKESIKHFASRRAMDIEGLGSKLVDQLVETRYVRDVADLFDLDLETLLSLERMGEKSARNLLHAIDHCRNTSLGRFLFALGIPQVGEVTANILAEHFATLDGLRVADQSQLEEVSDVGPVVAEEVLRFFSQTDNQQVLDRLLLVGVTWPDKQNSTTSHKLAGKTFVLTGSLDHLTRDDAKQRLTRHGARVTASVSGKTDFLVAGSDPGSKLVRAEELGISVLDETAFLLLLGEHK</sequence>
<dbReference type="InterPro" id="IPR010994">
    <property type="entry name" value="RuvA_2-like"/>
</dbReference>
<comment type="function">
    <text evidence="2">DNA ligase that catalyzes the formation of phosphodiester linkages between 5'-phosphoryl and 3'-hydroxyl groups in double-stranded DNA using NAD as a coenzyme and as the energy source for the reaction. It is essential for DNA replication and repair of damaged DNA.</text>
</comment>
<dbReference type="Gene3D" id="3.40.50.10190">
    <property type="entry name" value="BRCT domain"/>
    <property type="match status" value="1"/>
</dbReference>
<proteinExistence type="inferred from homology"/>
<dbReference type="Gene3D" id="1.10.287.610">
    <property type="entry name" value="Helix hairpin bin"/>
    <property type="match status" value="1"/>
</dbReference>
<dbReference type="PANTHER" id="PTHR23389:SF9">
    <property type="entry name" value="DNA LIGASE"/>
    <property type="match status" value="1"/>
</dbReference>
<dbReference type="InterPro" id="IPR018239">
    <property type="entry name" value="DNA_ligase_AS"/>
</dbReference>
<dbReference type="Pfam" id="PF03120">
    <property type="entry name" value="OB_DNA_ligase"/>
    <property type="match status" value="1"/>
</dbReference>
<evidence type="ECO:0000256" key="5">
    <source>
        <dbReference type="ARBA" id="ARBA00022705"/>
    </source>
</evidence>
<dbReference type="HAMAP" id="MF_01588">
    <property type="entry name" value="DNA_ligase_A"/>
    <property type="match status" value="1"/>
</dbReference>
<dbReference type="PROSITE" id="PS01056">
    <property type="entry name" value="DNA_LIGASE_N2"/>
    <property type="match status" value="1"/>
</dbReference>
<dbReference type="SUPFAM" id="SSF56091">
    <property type="entry name" value="DNA ligase/mRNA capping enzyme, catalytic domain"/>
    <property type="match status" value="1"/>
</dbReference>
<keyword evidence="8" id="KW-0862">Zinc</keyword>
<dbReference type="FunFam" id="1.10.150.20:FF:000006">
    <property type="entry name" value="DNA ligase"/>
    <property type="match status" value="1"/>
</dbReference>
<dbReference type="Gene3D" id="1.10.150.20">
    <property type="entry name" value="5' to 3' exonuclease, C-terminal subdomain"/>
    <property type="match status" value="2"/>
</dbReference>
<evidence type="ECO:0000256" key="11">
    <source>
        <dbReference type="ARBA" id="ARBA00023204"/>
    </source>
</evidence>
<dbReference type="GO" id="GO:0046872">
    <property type="term" value="F:metal ion binding"/>
    <property type="evidence" value="ECO:0007669"/>
    <property type="project" value="UniProtKB-KW"/>
</dbReference>
<dbReference type="Gene3D" id="6.20.10.30">
    <property type="match status" value="1"/>
</dbReference>
<evidence type="ECO:0000256" key="7">
    <source>
        <dbReference type="ARBA" id="ARBA00022763"/>
    </source>
</evidence>
<evidence type="ECO:0000256" key="9">
    <source>
        <dbReference type="ARBA" id="ARBA00022842"/>
    </source>
</evidence>
<dbReference type="InterPro" id="IPR001357">
    <property type="entry name" value="BRCT_dom"/>
</dbReference>
<evidence type="ECO:0000256" key="3">
    <source>
        <dbReference type="ARBA" id="ARBA00012722"/>
    </source>
</evidence>
<dbReference type="InterPro" id="IPR004150">
    <property type="entry name" value="NAD_DNA_ligase_OB"/>
</dbReference>
<dbReference type="InterPro" id="IPR003583">
    <property type="entry name" value="Hlx-hairpin-Hlx_DNA-bd_motif"/>
</dbReference>
<feature type="domain" description="BRCT" evidence="13">
    <location>
        <begin position="590"/>
        <end position="670"/>
    </location>
</feature>
<dbReference type="Gene3D" id="3.30.470.30">
    <property type="entry name" value="DNA ligase/mRNA capping enzyme"/>
    <property type="match status" value="1"/>
</dbReference>
<protein>
    <recommendedName>
        <fullName evidence="3">DNA ligase (NAD(+))</fullName>
        <ecNumber evidence="3">6.5.1.2</ecNumber>
    </recommendedName>
</protein>
<name>A0A160TQ69_9ZZZZ</name>
<dbReference type="SMART" id="SM00278">
    <property type="entry name" value="HhH1"/>
    <property type="match status" value="4"/>
</dbReference>
<dbReference type="GO" id="GO:0003911">
    <property type="term" value="F:DNA ligase (NAD+) activity"/>
    <property type="evidence" value="ECO:0007669"/>
    <property type="project" value="UniProtKB-EC"/>
</dbReference>
<accession>A0A160TQ69</accession>
<dbReference type="SMART" id="SM00532">
    <property type="entry name" value="LIGANc"/>
    <property type="match status" value="1"/>
</dbReference>
<evidence type="ECO:0000256" key="8">
    <source>
        <dbReference type="ARBA" id="ARBA00022833"/>
    </source>
</evidence>
<evidence type="ECO:0000256" key="12">
    <source>
        <dbReference type="ARBA" id="ARBA00034005"/>
    </source>
</evidence>
<organism evidence="14">
    <name type="scientific">hydrothermal vent metagenome</name>
    <dbReference type="NCBI Taxonomy" id="652676"/>
    <lineage>
        <taxon>unclassified sequences</taxon>
        <taxon>metagenomes</taxon>
        <taxon>ecological metagenomes</taxon>
    </lineage>
</organism>
<dbReference type="GO" id="GO:0005829">
    <property type="term" value="C:cytosol"/>
    <property type="evidence" value="ECO:0007669"/>
    <property type="project" value="TreeGrafter"/>
</dbReference>
<dbReference type="Gene3D" id="2.40.50.140">
    <property type="entry name" value="Nucleic acid-binding proteins"/>
    <property type="match status" value="1"/>
</dbReference>
<dbReference type="PANTHER" id="PTHR23389">
    <property type="entry name" value="CHROMOSOME TRANSMISSION FIDELITY FACTOR 18"/>
    <property type="match status" value="1"/>
</dbReference>